<dbReference type="Proteomes" id="UP000266272">
    <property type="component" value="Unassembled WGS sequence"/>
</dbReference>
<dbReference type="EMBL" id="PXOA01000436">
    <property type="protein sequence ID" value="RFU75435.1"/>
    <property type="molecule type" value="Genomic_DNA"/>
</dbReference>
<gene>
    <name evidence="6" type="ORF">TARUN_6800</name>
</gene>
<dbReference type="InterPro" id="IPR050226">
    <property type="entry name" value="NagZ_Beta-hexosaminidase"/>
</dbReference>
<dbReference type="InterPro" id="IPR001764">
    <property type="entry name" value="Glyco_hydro_3_N"/>
</dbReference>
<comment type="similarity">
    <text evidence="1">Belongs to the glycosyl hydrolase 3 family.</text>
</comment>
<dbReference type="InterPro" id="IPR017853">
    <property type="entry name" value="GH"/>
</dbReference>
<dbReference type="GO" id="GO:0004553">
    <property type="term" value="F:hydrolase activity, hydrolyzing O-glycosyl compounds"/>
    <property type="evidence" value="ECO:0007669"/>
    <property type="project" value="InterPro"/>
</dbReference>
<evidence type="ECO:0000256" key="3">
    <source>
        <dbReference type="ARBA" id="ARBA00023180"/>
    </source>
</evidence>
<evidence type="ECO:0000313" key="6">
    <source>
        <dbReference type="EMBL" id="RFU75435.1"/>
    </source>
</evidence>
<dbReference type="OrthoDB" id="4215304at2759"/>
<evidence type="ECO:0000256" key="1">
    <source>
        <dbReference type="ARBA" id="ARBA00005336"/>
    </source>
</evidence>
<protein>
    <submittedName>
        <fullName evidence="6">Glycoside hydrolase, superfamily</fullName>
    </submittedName>
</protein>
<dbReference type="STRING" id="490622.A0A395NH57"/>
<dbReference type="InterPro" id="IPR036881">
    <property type="entry name" value="Glyco_hydro_3_C_sf"/>
</dbReference>
<organism evidence="6 7">
    <name type="scientific">Trichoderma arundinaceum</name>
    <dbReference type="NCBI Taxonomy" id="490622"/>
    <lineage>
        <taxon>Eukaryota</taxon>
        <taxon>Fungi</taxon>
        <taxon>Dikarya</taxon>
        <taxon>Ascomycota</taxon>
        <taxon>Pezizomycotina</taxon>
        <taxon>Sordariomycetes</taxon>
        <taxon>Hypocreomycetidae</taxon>
        <taxon>Hypocreales</taxon>
        <taxon>Hypocreaceae</taxon>
        <taxon>Trichoderma</taxon>
    </lineage>
</organism>
<keyword evidence="3" id="KW-0325">Glycoprotein</keyword>
<evidence type="ECO:0000256" key="4">
    <source>
        <dbReference type="ARBA" id="ARBA00023295"/>
    </source>
</evidence>
<feature type="domain" description="Glycoside hydrolase family 3 N-terminal" evidence="5">
    <location>
        <begin position="25"/>
        <end position="339"/>
    </location>
</feature>
<evidence type="ECO:0000256" key="2">
    <source>
        <dbReference type="ARBA" id="ARBA00022801"/>
    </source>
</evidence>
<name>A0A395NH57_TRIAR</name>
<dbReference type="Pfam" id="PF00933">
    <property type="entry name" value="Glyco_hydro_3"/>
    <property type="match status" value="1"/>
</dbReference>
<dbReference type="PANTHER" id="PTHR30480">
    <property type="entry name" value="BETA-HEXOSAMINIDASE-RELATED"/>
    <property type="match status" value="1"/>
</dbReference>
<evidence type="ECO:0000313" key="7">
    <source>
        <dbReference type="Proteomes" id="UP000266272"/>
    </source>
</evidence>
<dbReference type="InterPro" id="IPR036962">
    <property type="entry name" value="Glyco_hydro_3_N_sf"/>
</dbReference>
<keyword evidence="7" id="KW-1185">Reference proteome</keyword>
<dbReference type="PANTHER" id="PTHR30480:SF8">
    <property type="entry name" value="PUTATIVE (AFU_ORTHOLOGUE AFUA_8G04060)-RELATED"/>
    <property type="match status" value="1"/>
</dbReference>
<evidence type="ECO:0000259" key="5">
    <source>
        <dbReference type="Pfam" id="PF00933"/>
    </source>
</evidence>
<accession>A0A395NH57</accession>
<dbReference type="Gene3D" id="3.20.20.300">
    <property type="entry name" value="Glycoside hydrolase, family 3, N-terminal domain"/>
    <property type="match status" value="1"/>
</dbReference>
<sequence length="633" mass="68589">MEDLNINSISEQDLLRAVGNLFLVSFDGTTLTYHLRQLIQGHFVGAILLTSKNLKSGSQATELISSLQWCAHAAGHRRPLLIAIDQENGSLNSVVDNSITQFPSAMGIAANASPRLTRQVATATASELRAIGVNWILGPVLDVLAASRPSPLGVRAFGDDPITVLTHGLQSLYGFKEAGIACCGKHFPSYGDVEFADGTEFSLPNIPSSLEDLENRGFIPFCACAQSGMDAMLVGGCTLNNAGNTTKYACLDRNIVSNILRIRFRFNGVILSECLAMEALCQDIGITQGVIMAARAGCDMITICQSNQAQLEGITALVAAVKDGSVLLKSIWESNDRINAMKDGCTSWEQALNPQAPTHLAALNMKHSALSNEAYTGAISLIRDTDANLSRIRECAEILLLTPLVGLFPSTATRESSYAYLTKTTQLAPGEDRFQGFGNSLAEILETRVTHTSYSSNGLRPKHEDLISRASAVIILTADAIRNSYQYGVTKHVNMQCCYQTDSEGRQKPLVVVALSSPYDFLADKDIKTYICTYDFTTPSLNNLAQLLAGKLTCTKNVPLASAEKDITKSIGCVKNKMKATWLVEAYNKSRDRLGLEELLSRTPVASQFNFNTLQPLDSAGDIPEQKYFVCSI</sequence>
<dbReference type="SUPFAM" id="SSF51445">
    <property type="entry name" value="(Trans)glycosidases"/>
    <property type="match status" value="1"/>
</dbReference>
<keyword evidence="2 6" id="KW-0378">Hydrolase</keyword>
<keyword evidence="4" id="KW-0326">Glycosidase</keyword>
<proteinExistence type="inferred from homology"/>
<dbReference type="GO" id="GO:0005975">
    <property type="term" value="P:carbohydrate metabolic process"/>
    <property type="evidence" value="ECO:0007669"/>
    <property type="project" value="InterPro"/>
</dbReference>
<dbReference type="AlphaFoldDB" id="A0A395NH57"/>
<comment type="caution">
    <text evidence="6">The sequence shown here is derived from an EMBL/GenBank/DDBJ whole genome shotgun (WGS) entry which is preliminary data.</text>
</comment>
<dbReference type="GO" id="GO:0009254">
    <property type="term" value="P:peptidoglycan turnover"/>
    <property type="evidence" value="ECO:0007669"/>
    <property type="project" value="TreeGrafter"/>
</dbReference>
<dbReference type="Gene3D" id="3.40.50.1700">
    <property type="entry name" value="Glycoside hydrolase family 3 C-terminal domain"/>
    <property type="match status" value="1"/>
</dbReference>
<reference evidence="6 7" key="1">
    <citation type="journal article" date="2018" name="PLoS Pathog.">
        <title>Evolution of structural diversity of trichothecenes, a family of toxins produced by plant pathogenic and entomopathogenic fungi.</title>
        <authorList>
            <person name="Proctor R.H."/>
            <person name="McCormick S.P."/>
            <person name="Kim H.S."/>
            <person name="Cardoza R.E."/>
            <person name="Stanley A.M."/>
            <person name="Lindo L."/>
            <person name="Kelly A."/>
            <person name="Brown D.W."/>
            <person name="Lee T."/>
            <person name="Vaughan M.M."/>
            <person name="Alexander N.J."/>
            <person name="Busman M."/>
            <person name="Gutierrez S."/>
        </authorList>
    </citation>
    <scope>NUCLEOTIDE SEQUENCE [LARGE SCALE GENOMIC DNA]</scope>
    <source>
        <strain evidence="6 7">IBT 40837</strain>
    </source>
</reference>